<proteinExistence type="predicted"/>
<organism evidence="1 2">
    <name type="scientific">Brachionus plicatilis</name>
    <name type="common">Marine rotifer</name>
    <name type="synonym">Brachionus muelleri</name>
    <dbReference type="NCBI Taxonomy" id="10195"/>
    <lineage>
        <taxon>Eukaryota</taxon>
        <taxon>Metazoa</taxon>
        <taxon>Spiralia</taxon>
        <taxon>Gnathifera</taxon>
        <taxon>Rotifera</taxon>
        <taxon>Eurotatoria</taxon>
        <taxon>Monogononta</taxon>
        <taxon>Pseudotrocha</taxon>
        <taxon>Ploima</taxon>
        <taxon>Brachionidae</taxon>
        <taxon>Brachionus</taxon>
    </lineage>
</organism>
<protein>
    <submittedName>
        <fullName evidence="1">Uncharacterized protein</fullName>
    </submittedName>
</protein>
<dbReference type="OrthoDB" id="10065861at2759"/>
<comment type="caution">
    <text evidence="1">The sequence shown here is derived from an EMBL/GenBank/DDBJ whole genome shotgun (WGS) entry which is preliminary data.</text>
</comment>
<evidence type="ECO:0000313" key="1">
    <source>
        <dbReference type="EMBL" id="RNA28449.1"/>
    </source>
</evidence>
<dbReference type="Gene3D" id="1.20.1270.60">
    <property type="entry name" value="Arfaptin homology (AH) domain/BAR domain"/>
    <property type="match status" value="1"/>
</dbReference>
<dbReference type="InterPro" id="IPR027267">
    <property type="entry name" value="AH/BAR_dom_sf"/>
</dbReference>
<gene>
    <name evidence="1" type="ORF">BpHYR1_037630</name>
</gene>
<dbReference type="AlphaFoldDB" id="A0A3M7RYD5"/>
<name>A0A3M7RYD5_BRAPC</name>
<dbReference type="SUPFAM" id="SSF103657">
    <property type="entry name" value="BAR/IMD domain-like"/>
    <property type="match status" value="1"/>
</dbReference>
<accession>A0A3M7RYD5</accession>
<dbReference type="EMBL" id="REGN01002394">
    <property type="protein sequence ID" value="RNA28449.1"/>
    <property type="molecule type" value="Genomic_DNA"/>
</dbReference>
<keyword evidence="2" id="KW-1185">Reference proteome</keyword>
<dbReference type="Proteomes" id="UP000276133">
    <property type="component" value="Unassembled WGS sequence"/>
</dbReference>
<reference evidence="1 2" key="1">
    <citation type="journal article" date="2018" name="Sci. Rep.">
        <title>Genomic signatures of local adaptation to the degree of environmental predictability in rotifers.</title>
        <authorList>
            <person name="Franch-Gras L."/>
            <person name="Hahn C."/>
            <person name="Garcia-Roger E.M."/>
            <person name="Carmona M.J."/>
            <person name="Serra M."/>
            <person name="Gomez A."/>
        </authorList>
    </citation>
    <scope>NUCLEOTIDE SEQUENCE [LARGE SCALE GENOMIC DNA]</scope>
    <source>
        <strain evidence="1">HYR1</strain>
    </source>
</reference>
<evidence type="ECO:0000313" key="2">
    <source>
        <dbReference type="Proteomes" id="UP000276133"/>
    </source>
</evidence>
<sequence length="455" mass="53986">MKFIQKFPIESNISQIFANQFEIFDFKHRQENFFLDDIESFISKKCLIEEQCSKSIISLCESYMNKNYQIYDNKTILSVPVPDHWKAVLETVISISEKKMVSCASILLSCDIFSVIKEQKKASYQKVLDYMKKVKDELSFIQNEFIQAYRVYNTEILLSQNIKHSHSVEKDLKNSSIDLKTYSQILEYLKKSFEKPSRDRQIDLAKLNCLTIFDKLNKVTQHYFSSELPQLLQLQNGNMNLFIYEFLESIFKKENETNEYIVKMVNEFNKIDLSDTQNNPVLLENIVTFDYMVQFENNKKYPLDEQIKNPENVKYFAHEYDRLVTESKKLLTTIDEYAKNSNFFLEEILQIDESEIAKLPSLPEVKVPKFIMNENWENQKFLIMEKNSELKKLMAQIEYLEVFRINNFMSNNLAFTVQEIAHLNGHLDNMLKLESRFYSETLMKTVNKPFIEPEY</sequence>